<dbReference type="Gene3D" id="3.30.420.10">
    <property type="entry name" value="Ribonuclease H-like superfamily/Ribonuclease H"/>
    <property type="match status" value="1"/>
</dbReference>
<dbReference type="InterPro" id="IPR012337">
    <property type="entry name" value="RNaseH-like_sf"/>
</dbReference>
<dbReference type="SUPFAM" id="SSF53098">
    <property type="entry name" value="Ribonuclease H-like"/>
    <property type="match status" value="1"/>
</dbReference>
<feature type="domain" description="Piwi" evidence="2">
    <location>
        <begin position="631"/>
        <end position="959"/>
    </location>
</feature>
<feature type="compositionally biased region" description="Polar residues" evidence="1">
    <location>
        <begin position="36"/>
        <end position="46"/>
    </location>
</feature>
<dbReference type="PROSITE" id="PS50822">
    <property type="entry name" value="PIWI"/>
    <property type="match status" value="1"/>
</dbReference>
<evidence type="ECO:0000259" key="2">
    <source>
        <dbReference type="PROSITE" id="PS50822"/>
    </source>
</evidence>
<dbReference type="Gene3D" id="3.40.50.2300">
    <property type="match status" value="1"/>
</dbReference>
<dbReference type="Proteomes" id="UP000660729">
    <property type="component" value="Unassembled WGS sequence"/>
</dbReference>
<dbReference type="GO" id="GO:0003676">
    <property type="term" value="F:nucleic acid binding"/>
    <property type="evidence" value="ECO:0007669"/>
    <property type="project" value="InterPro"/>
</dbReference>
<gene>
    <name evidence="3" type="ORF">HII31_01229</name>
</gene>
<dbReference type="InterPro" id="IPR036397">
    <property type="entry name" value="RNaseH_sf"/>
</dbReference>
<accession>A0A8H6RUE4</accession>
<feature type="compositionally biased region" description="Basic and acidic residues" evidence="1">
    <location>
        <begin position="50"/>
        <end position="60"/>
    </location>
</feature>
<name>A0A8H6RUE4_9PEZI</name>
<proteinExistence type="predicted"/>
<sequence length="1004" mass="113967">MWLRCTEVSYALATDITVQRQVMSADKLTEKLSTLTVSNKASSPRRISQRQREDHKSPDFRHLPLTVNKYVDIKAGPSPRSDQLDRRDEWQENYKHFKKGVGRNTEDTRMLRRGFANPTGQVFDVLTNFLSMDFYAEEESKTIYLYEVNGIDDSATRPKKRVLMEAMIEQCPLLADQRGFFVSDDKKKIISYKDLSEYDHGEYGIADEGDILASISVDNYDARSPDSKPQKTTLRLNYVKSFTYDDLTKFVEGSTHSVSFKDDGLVEAINIIMNKAIQSNSEKSSFTLGTNKVFSKAGQRPLGSESKFAGRGYNFSYRSGMGYHLLNVNTSTSVFHEPISVTRYLNSGNRRERMKDLQGARVWLNFSRTQPKDADRWLDDRGRRTKTITSFSDKNAGDQIAYDDVTVFKHMRSKYGTRSNGNANSVCVNLGGSEKGKELWFLAEDLIILPYQQFRGDLSAEVTSELIKQACRKPELNVSLVAKEFVSFLGIQNITEDTLDEMPQLLQDFGINVYPELISVPAYLAKAPIVNYSDQTTTPHDGKWMLTDQKFVSSGSFGGPAYFLIPEYEMRHLEQLNDYLGSFHDHYKSNGIKGLDNFDELEESNHSMLSDFSQPTFKTALTKAQNRNAALVVLLLPQKNKIYLKHYATFKKLCDQQFGIQSLCLCEHKAVTCFKGANTREDVSERHHFAGYVRNVAMKLNVRLGHSNHIAKGLHEQLPNANGERVMIIGADVVHPGGKSHPGTPSIAAVVASFDSNMINYRGSARYQQGREEIILGMKEMALERIEAYKAKNGGNLPSNILYYRDGVDEGSFGRLINEEMEDIRRAWNDASKNTDQANRHVKITMLVVTKRHNTRIYPKDGGPNIPNGNCLPGTIIDSGITMPYHFDFYLLSQNSIQGTGRPAHYIVLRNEMGFSADQIHNFTNMLCYTYARSTTSVSYAPPAYYADHLCERVKQYLRHLYDGEGKYEKEKEVLNEVKRVWKEGGREGGNPWNAALDDTMFWM</sequence>
<keyword evidence="4" id="KW-1185">Reference proteome</keyword>
<feature type="region of interest" description="Disordered" evidence="1">
    <location>
        <begin position="36"/>
        <end position="60"/>
    </location>
</feature>
<dbReference type="EMBL" id="JABCIY010000015">
    <property type="protein sequence ID" value="KAF7197419.1"/>
    <property type="molecule type" value="Genomic_DNA"/>
</dbReference>
<comment type="caution">
    <text evidence="3">The sequence shown here is derived from an EMBL/GenBank/DDBJ whole genome shotgun (WGS) entry which is preliminary data.</text>
</comment>
<dbReference type="SMART" id="SM00950">
    <property type="entry name" value="Piwi"/>
    <property type="match status" value="1"/>
</dbReference>
<reference evidence="3" key="1">
    <citation type="submission" date="2020-04" db="EMBL/GenBank/DDBJ databases">
        <title>Draft genome resource of the tomato pathogen Pseudocercospora fuligena.</title>
        <authorList>
            <person name="Zaccaron A."/>
        </authorList>
    </citation>
    <scope>NUCLEOTIDE SEQUENCE</scope>
    <source>
        <strain evidence="3">PF001</strain>
    </source>
</reference>
<dbReference type="PANTHER" id="PTHR22891">
    <property type="entry name" value="EUKARYOTIC TRANSLATION INITIATION FACTOR 2C"/>
    <property type="match status" value="1"/>
</dbReference>
<dbReference type="InterPro" id="IPR003165">
    <property type="entry name" value="Piwi"/>
</dbReference>
<evidence type="ECO:0000313" key="4">
    <source>
        <dbReference type="Proteomes" id="UP000660729"/>
    </source>
</evidence>
<protein>
    <submittedName>
        <fullName evidence="3">Protein argonaute 18</fullName>
    </submittedName>
</protein>
<evidence type="ECO:0000256" key="1">
    <source>
        <dbReference type="SAM" id="MobiDB-lite"/>
    </source>
</evidence>
<dbReference type="Pfam" id="PF02171">
    <property type="entry name" value="Piwi"/>
    <property type="match status" value="1"/>
</dbReference>
<organism evidence="3 4">
    <name type="scientific">Pseudocercospora fuligena</name>
    <dbReference type="NCBI Taxonomy" id="685502"/>
    <lineage>
        <taxon>Eukaryota</taxon>
        <taxon>Fungi</taxon>
        <taxon>Dikarya</taxon>
        <taxon>Ascomycota</taxon>
        <taxon>Pezizomycotina</taxon>
        <taxon>Dothideomycetes</taxon>
        <taxon>Dothideomycetidae</taxon>
        <taxon>Mycosphaerellales</taxon>
        <taxon>Mycosphaerellaceae</taxon>
        <taxon>Pseudocercospora</taxon>
    </lineage>
</organism>
<evidence type="ECO:0000313" key="3">
    <source>
        <dbReference type="EMBL" id="KAF7197419.1"/>
    </source>
</evidence>
<dbReference type="InterPro" id="IPR036085">
    <property type="entry name" value="PAZ_dom_sf"/>
</dbReference>
<dbReference type="OrthoDB" id="10252740at2759"/>
<dbReference type="AlphaFoldDB" id="A0A8H6RUE4"/>
<dbReference type="SUPFAM" id="SSF101690">
    <property type="entry name" value="PAZ domain"/>
    <property type="match status" value="1"/>
</dbReference>